<sequence>MVHHFLASPFDDAARANQFAAVRAALQRESAPDSLLLGNLVLEDGAEPIDALLVRPHSLTLLVLVPSGGRLSMPAHGHGRWLLSGGLPADAYEFDNLFEQLAQQKQAVTEWLRPRFSTAQVNLNAISGIVLFDGPVDFAPEATAALNSAPANFKLLPDAAALLPCLHQLASPEINLTEEYLREWTAEWAAFAAGAAEAAPAGPEAAAPPRAADALAKKARAFWGWLGAADVPDDPPYGVDLAAGRREEKQRLERLRQQMQADVAAQLQALEAREAERERSIAQLKAQLAQAPPVAATATALVSQIGAETREKEALEAQMEASRAESEVRNRELDAKIQQLTQLIERLNAQPAAPPIASPATNPAGPDAQPRDSRQSRPLSGTAFVSAATAARNLASGAQARLREQAGPRLRQLQVWGRRLPRLGLAAGAVALLGLGAWGIAHLDGSAPVPFQENGRWGFADAKGQPVIPVQFTAAKPFQNGRAVVAKAGAYGFVDEDGEETVAPAYDALNPYADGYARARVGDAYTFIDEAGEEFDSYYFNALDFAEGHAAVLDYRGWYYISGREEPEKPAIFKEAYSFVDGLARVRLADGFTYITPDYLDDPAEGTAPFGRYQHASDFADGRARVTQNGRTFLINKHGEEIK</sequence>
<dbReference type="PANTHER" id="PTHR37841">
    <property type="entry name" value="GLR2918 PROTEIN"/>
    <property type="match status" value="1"/>
</dbReference>
<keyword evidence="1" id="KW-0175">Coiled coil</keyword>
<name>A0ABY4B328_9BACT</name>
<protein>
    <submittedName>
        <fullName evidence="3">WG repeat-containing protein</fullName>
    </submittedName>
</protein>
<evidence type="ECO:0000313" key="4">
    <source>
        <dbReference type="Proteomes" id="UP000831390"/>
    </source>
</evidence>
<keyword evidence="4" id="KW-1185">Reference proteome</keyword>
<feature type="region of interest" description="Disordered" evidence="2">
    <location>
        <begin position="353"/>
        <end position="379"/>
    </location>
</feature>
<organism evidence="3 4">
    <name type="scientific">Hymenobacter monticola</name>
    <dbReference type="NCBI Taxonomy" id="1705399"/>
    <lineage>
        <taxon>Bacteria</taxon>
        <taxon>Pseudomonadati</taxon>
        <taxon>Bacteroidota</taxon>
        <taxon>Cytophagia</taxon>
        <taxon>Cytophagales</taxon>
        <taxon>Hymenobacteraceae</taxon>
        <taxon>Hymenobacter</taxon>
    </lineage>
</organism>
<evidence type="ECO:0000313" key="3">
    <source>
        <dbReference type="EMBL" id="UOE33545.1"/>
    </source>
</evidence>
<dbReference type="PANTHER" id="PTHR37841:SF1">
    <property type="entry name" value="DUF3298 DOMAIN-CONTAINING PROTEIN"/>
    <property type="match status" value="1"/>
</dbReference>
<accession>A0ABY4B328</accession>
<proteinExistence type="predicted"/>
<dbReference type="Proteomes" id="UP000831390">
    <property type="component" value="Chromosome"/>
</dbReference>
<dbReference type="Pfam" id="PF14903">
    <property type="entry name" value="WG_beta_rep"/>
    <property type="match status" value="4"/>
</dbReference>
<evidence type="ECO:0000256" key="2">
    <source>
        <dbReference type="SAM" id="MobiDB-lite"/>
    </source>
</evidence>
<gene>
    <name evidence="3" type="ORF">MTP16_20775</name>
</gene>
<reference evidence="3 4" key="1">
    <citation type="submission" date="2022-03" db="EMBL/GenBank/DDBJ databases">
        <title>Hymenobactersp. isolated from the air.</title>
        <authorList>
            <person name="Won M."/>
            <person name="Kwon S.-W."/>
        </authorList>
    </citation>
    <scope>NUCLEOTIDE SEQUENCE [LARGE SCALE GENOMIC DNA]</scope>
    <source>
        <strain evidence="3 4">KACC 22596</strain>
    </source>
</reference>
<evidence type="ECO:0000256" key="1">
    <source>
        <dbReference type="SAM" id="Coils"/>
    </source>
</evidence>
<feature type="coiled-coil region" evidence="1">
    <location>
        <begin position="242"/>
        <end position="350"/>
    </location>
</feature>
<dbReference type="EMBL" id="CP094534">
    <property type="protein sequence ID" value="UOE33545.1"/>
    <property type="molecule type" value="Genomic_DNA"/>
</dbReference>
<dbReference type="RefSeq" id="WP_243513387.1">
    <property type="nucleotide sequence ID" value="NZ_CP094534.1"/>
</dbReference>
<dbReference type="InterPro" id="IPR032774">
    <property type="entry name" value="WG_beta_rep"/>
</dbReference>